<sequence>MTRLAWLIKAATDASETSVKTAIEKLIYLRNMDAHTLDISALAAERRGSPRDGRRFVTPAR</sequence>
<comment type="caution">
    <text evidence="1">The sequence shown here is derived from an EMBL/GenBank/DDBJ whole genome shotgun (WGS) entry which is preliminary data.</text>
</comment>
<gene>
    <name evidence="1" type="ORF">F5972_15155</name>
</gene>
<dbReference type="AlphaFoldDB" id="A0A5J5K243"/>
<evidence type="ECO:0000313" key="1">
    <source>
        <dbReference type="EMBL" id="KAA9378223.1"/>
    </source>
</evidence>
<reference evidence="1 2" key="1">
    <citation type="submission" date="2019-09" db="EMBL/GenBank/DDBJ databases">
        <title>Screening of Novel Bioactive Compounds from Soil-Associated.</title>
        <authorList>
            <person name="Gong X."/>
        </authorList>
    </citation>
    <scope>NUCLEOTIDE SEQUENCE [LARGE SCALE GENOMIC DNA]</scope>
    <source>
        <strain evidence="1 2">Gxj-6</strain>
    </source>
</reference>
<proteinExistence type="predicted"/>
<dbReference type="RefSeq" id="WP_150934135.1">
    <property type="nucleotide sequence ID" value="NZ_VYTZ01000005.1"/>
</dbReference>
<keyword evidence="2" id="KW-1185">Reference proteome</keyword>
<name>A0A5J5K243_9ACTN</name>
<accession>A0A5J5K243</accession>
<dbReference type="EMBL" id="VYTZ01000005">
    <property type="protein sequence ID" value="KAA9378223.1"/>
    <property type="molecule type" value="Genomic_DNA"/>
</dbReference>
<protein>
    <submittedName>
        <fullName evidence="1">Uncharacterized protein</fullName>
    </submittedName>
</protein>
<dbReference type="Proteomes" id="UP000327011">
    <property type="component" value="Unassembled WGS sequence"/>
</dbReference>
<organism evidence="1 2">
    <name type="scientific">Microbispora cellulosiformans</name>
    <dbReference type="NCBI Taxonomy" id="2614688"/>
    <lineage>
        <taxon>Bacteria</taxon>
        <taxon>Bacillati</taxon>
        <taxon>Actinomycetota</taxon>
        <taxon>Actinomycetes</taxon>
        <taxon>Streptosporangiales</taxon>
        <taxon>Streptosporangiaceae</taxon>
        <taxon>Microbispora</taxon>
    </lineage>
</organism>
<evidence type="ECO:0000313" key="2">
    <source>
        <dbReference type="Proteomes" id="UP000327011"/>
    </source>
</evidence>